<dbReference type="GO" id="GO:0005886">
    <property type="term" value="C:plasma membrane"/>
    <property type="evidence" value="ECO:0007669"/>
    <property type="project" value="TreeGrafter"/>
</dbReference>
<evidence type="ECO:0000256" key="5">
    <source>
        <dbReference type="ARBA" id="ARBA00022692"/>
    </source>
</evidence>
<dbReference type="PANTHER" id="PTHR28286">
    <property type="match status" value="1"/>
</dbReference>
<comment type="similarity">
    <text evidence="2">Belongs to the archaeal/bacterial/fungal opsin family.</text>
</comment>
<dbReference type="PANTHER" id="PTHR28286:SF2">
    <property type="entry name" value="BACTERIORHODOPSIN _OPSIN, NOPA (EUROFUNG)"/>
    <property type="match status" value="1"/>
</dbReference>
<evidence type="ECO:0000256" key="11">
    <source>
        <dbReference type="SAM" id="Phobius"/>
    </source>
</evidence>
<sequence length="305" mass="33004">MIESFATSTSLLPIPTSSPSVGPVPTVIPGPSAVLQEIHSTGKRTLWVVAVLMALSSLIFYVLASRAPLSKRILHTLVAITTTISFITYMALATGTGTTWNHSIFTHAHKHVPDTTEHHYRQILYLRYINWFLTNPLMLINLALLSGLPGAHLLVAIMADLVMLSSGLLGTFTDNASVKWLWFVVSCVGYLVTVYQVGIHGSRAASGRDSQRRRFYGTVAGATLLVKVLYPIVLAAGGIALKLNVDAETILFAILDIFTQGILGYWLLIAYESAAGTTLYLDGFWSRGIANEGAIRITDEDGDGA</sequence>
<dbReference type="PRINTS" id="PR00251">
    <property type="entry name" value="BACTRLOPSIN"/>
</dbReference>
<evidence type="ECO:0000256" key="7">
    <source>
        <dbReference type="ARBA" id="ARBA00022989"/>
    </source>
</evidence>
<keyword evidence="6" id="KW-0681">Retinal protein</keyword>
<dbReference type="GO" id="GO:0005783">
    <property type="term" value="C:endoplasmic reticulum"/>
    <property type="evidence" value="ECO:0007669"/>
    <property type="project" value="TreeGrafter"/>
</dbReference>
<keyword evidence="13" id="KW-1185">Reference proteome</keyword>
<reference evidence="13" key="1">
    <citation type="journal article" date="2017" name="Genome Biol.">
        <title>Comparative genomics reveals high biological diversity and specific adaptations in the industrially and medically important fungal genus Aspergillus.</title>
        <authorList>
            <person name="de Vries R.P."/>
            <person name="Riley R."/>
            <person name="Wiebenga A."/>
            <person name="Aguilar-Osorio G."/>
            <person name="Amillis S."/>
            <person name="Uchima C.A."/>
            <person name="Anderluh G."/>
            <person name="Asadollahi M."/>
            <person name="Askin M."/>
            <person name="Barry K."/>
            <person name="Battaglia E."/>
            <person name="Bayram O."/>
            <person name="Benocci T."/>
            <person name="Braus-Stromeyer S.A."/>
            <person name="Caldana C."/>
            <person name="Canovas D."/>
            <person name="Cerqueira G.C."/>
            <person name="Chen F."/>
            <person name="Chen W."/>
            <person name="Choi C."/>
            <person name="Clum A."/>
            <person name="Dos Santos R.A."/>
            <person name="Damasio A.R."/>
            <person name="Diallinas G."/>
            <person name="Emri T."/>
            <person name="Fekete E."/>
            <person name="Flipphi M."/>
            <person name="Freyberg S."/>
            <person name="Gallo A."/>
            <person name="Gournas C."/>
            <person name="Habgood R."/>
            <person name="Hainaut M."/>
            <person name="Harispe M.L."/>
            <person name="Henrissat B."/>
            <person name="Hilden K.S."/>
            <person name="Hope R."/>
            <person name="Hossain A."/>
            <person name="Karabika E."/>
            <person name="Karaffa L."/>
            <person name="Karanyi Z."/>
            <person name="Krasevec N."/>
            <person name="Kuo A."/>
            <person name="Kusch H."/>
            <person name="LaButti K."/>
            <person name="Lagendijk E.L."/>
            <person name="Lapidus A."/>
            <person name="Levasseur A."/>
            <person name="Lindquist E."/>
            <person name="Lipzen A."/>
            <person name="Logrieco A.F."/>
            <person name="MacCabe A."/>
            <person name="Maekelae M.R."/>
            <person name="Malavazi I."/>
            <person name="Melin P."/>
            <person name="Meyer V."/>
            <person name="Mielnichuk N."/>
            <person name="Miskei M."/>
            <person name="Molnar A.P."/>
            <person name="Mule G."/>
            <person name="Ngan C.Y."/>
            <person name="Orejas M."/>
            <person name="Orosz E."/>
            <person name="Ouedraogo J.P."/>
            <person name="Overkamp K.M."/>
            <person name="Park H.-S."/>
            <person name="Perrone G."/>
            <person name="Piumi F."/>
            <person name="Punt P.J."/>
            <person name="Ram A.F."/>
            <person name="Ramon A."/>
            <person name="Rauscher S."/>
            <person name="Record E."/>
            <person name="Riano-Pachon D.M."/>
            <person name="Robert V."/>
            <person name="Roehrig J."/>
            <person name="Ruller R."/>
            <person name="Salamov A."/>
            <person name="Salih N.S."/>
            <person name="Samson R.A."/>
            <person name="Sandor E."/>
            <person name="Sanguinetti M."/>
            <person name="Schuetze T."/>
            <person name="Sepcic K."/>
            <person name="Shelest E."/>
            <person name="Sherlock G."/>
            <person name="Sophianopoulou V."/>
            <person name="Squina F.M."/>
            <person name="Sun H."/>
            <person name="Susca A."/>
            <person name="Todd R.B."/>
            <person name="Tsang A."/>
            <person name="Unkles S.E."/>
            <person name="van de Wiele N."/>
            <person name="van Rossen-Uffink D."/>
            <person name="Oliveira J.V."/>
            <person name="Vesth T.C."/>
            <person name="Visser J."/>
            <person name="Yu J.-H."/>
            <person name="Zhou M."/>
            <person name="Andersen M.R."/>
            <person name="Archer D.B."/>
            <person name="Baker S.E."/>
            <person name="Benoit I."/>
            <person name="Brakhage A.A."/>
            <person name="Braus G.H."/>
            <person name="Fischer R."/>
            <person name="Frisvad J.C."/>
            <person name="Goldman G.H."/>
            <person name="Houbraken J."/>
            <person name="Oakley B."/>
            <person name="Pocsi I."/>
            <person name="Scazzocchio C."/>
            <person name="Seiboth B."/>
            <person name="vanKuyk P.A."/>
            <person name="Wortman J."/>
            <person name="Dyer P.S."/>
            <person name="Grigoriev I.V."/>
        </authorList>
    </citation>
    <scope>NUCLEOTIDE SEQUENCE [LARGE SCALE GENOMIC DNA]</scope>
    <source>
        <strain evidence="13">CBS 516.65</strain>
    </source>
</reference>
<keyword evidence="9 11" id="KW-0472">Membrane</keyword>
<evidence type="ECO:0000313" key="12">
    <source>
        <dbReference type="EMBL" id="OJJ83990.1"/>
    </source>
</evidence>
<evidence type="ECO:0000256" key="2">
    <source>
        <dbReference type="ARBA" id="ARBA00008130"/>
    </source>
</evidence>
<feature type="transmembrane region" description="Helical" evidence="11">
    <location>
        <begin position="73"/>
        <end position="92"/>
    </location>
</feature>
<dbReference type="RefSeq" id="XP_022400688.1">
    <property type="nucleotide sequence ID" value="XM_022546734.1"/>
</dbReference>
<dbReference type="GeneID" id="34462995"/>
<evidence type="ECO:0000256" key="10">
    <source>
        <dbReference type="ARBA" id="ARBA00023170"/>
    </source>
</evidence>
<feature type="transmembrane region" description="Helical" evidence="11">
    <location>
        <begin position="45"/>
        <end position="64"/>
    </location>
</feature>
<keyword evidence="10" id="KW-0675">Receptor</keyword>
<dbReference type="Gene3D" id="1.20.1070.10">
    <property type="entry name" value="Rhodopsin 7-helix transmembrane proteins"/>
    <property type="match status" value="1"/>
</dbReference>
<feature type="transmembrane region" description="Helical" evidence="11">
    <location>
        <begin position="249"/>
        <end position="271"/>
    </location>
</feature>
<evidence type="ECO:0008006" key="14">
    <source>
        <dbReference type="Google" id="ProtNLM"/>
    </source>
</evidence>
<proteinExistence type="inferred from homology"/>
<dbReference type="GO" id="GO:0007602">
    <property type="term" value="P:phototransduction"/>
    <property type="evidence" value="ECO:0007669"/>
    <property type="project" value="UniProtKB-KW"/>
</dbReference>
<dbReference type="CDD" id="cd15028">
    <property type="entry name" value="7tm_Opsin-1_euk"/>
    <property type="match status" value="1"/>
</dbReference>
<evidence type="ECO:0000256" key="9">
    <source>
        <dbReference type="ARBA" id="ARBA00023136"/>
    </source>
</evidence>
<dbReference type="STRING" id="1160497.A0A1L9VJD6"/>
<dbReference type="Pfam" id="PF01036">
    <property type="entry name" value="Bac_rhodopsin"/>
    <property type="match status" value="1"/>
</dbReference>
<comment type="subcellular location">
    <subcellularLocation>
        <location evidence="1">Membrane</location>
        <topology evidence="1">Multi-pass membrane protein</topology>
    </subcellularLocation>
</comment>
<feature type="transmembrane region" description="Helical" evidence="11">
    <location>
        <begin position="219"/>
        <end position="243"/>
    </location>
</feature>
<keyword evidence="3" id="KW-0600">Photoreceptor protein</keyword>
<evidence type="ECO:0000256" key="8">
    <source>
        <dbReference type="ARBA" id="ARBA00022991"/>
    </source>
</evidence>
<name>A0A1L9VJD6_ASPGL</name>
<keyword evidence="4" id="KW-0716">Sensory transduction</keyword>
<dbReference type="VEuPathDB" id="FungiDB:ASPGLDRAFT_47703"/>
<gene>
    <name evidence="12" type="ORF">ASPGLDRAFT_47703</name>
</gene>
<accession>A0A1L9VJD6</accession>
<evidence type="ECO:0000256" key="3">
    <source>
        <dbReference type="ARBA" id="ARBA00022543"/>
    </source>
</evidence>
<evidence type="ECO:0000256" key="4">
    <source>
        <dbReference type="ARBA" id="ARBA00022606"/>
    </source>
</evidence>
<keyword evidence="8" id="KW-0157">Chromophore</keyword>
<keyword evidence="7 11" id="KW-1133">Transmembrane helix</keyword>
<dbReference type="Proteomes" id="UP000184300">
    <property type="component" value="Unassembled WGS sequence"/>
</dbReference>
<dbReference type="EMBL" id="KV878898">
    <property type="protein sequence ID" value="OJJ83990.1"/>
    <property type="molecule type" value="Genomic_DNA"/>
</dbReference>
<feature type="transmembrane region" description="Helical" evidence="11">
    <location>
        <begin position="179"/>
        <end position="198"/>
    </location>
</feature>
<organism evidence="12 13">
    <name type="scientific">Aspergillus glaucus CBS 516.65</name>
    <dbReference type="NCBI Taxonomy" id="1160497"/>
    <lineage>
        <taxon>Eukaryota</taxon>
        <taxon>Fungi</taxon>
        <taxon>Dikarya</taxon>
        <taxon>Ascomycota</taxon>
        <taxon>Pezizomycotina</taxon>
        <taxon>Eurotiomycetes</taxon>
        <taxon>Eurotiomycetidae</taxon>
        <taxon>Eurotiales</taxon>
        <taxon>Aspergillaceae</taxon>
        <taxon>Aspergillus</taxon>
        <taxon>Aspergillus subgen. Aspergillus</taxon>
    </lineage>
</organism>
<evidence type="ECO:0000256" key="6">
    <source>
        <dbReference type="ARBA" id="ARBA00022925"/>
    </source>
</evidence>
<feature type="transmembrane region" description="Helical" evidence="11">
    <location>
        <begin position="128"/>
        <end position="146"/>
    </location>
</feature>
<dbReference type="InterPro" id="IPR001425">
    <property type="entry name" value="Arc/bac/fun_rhodopsins"/>
</dbReference>
<protein>
    <recommendedName>
        <fullName evidence="14">Opsin</fullName>
    </recommendedName>
</protein>
<dbReference type="AlphaFoldDB" id="A0A1L9VJD6"/>
<dbReference type="FunFam" id="1.20.1070.10:FF:000160">
    <property type="entry name" value="Related to Opsin-1"/>
    <property type="match status" value="1"/>
</dbReference>
<evidence type="ECO:0000256" key="1">
    <source>
        <dbReference type="ARBA" id="ARBA00004141"/>
    </source>
</evidence>
<dbReference type="SMART" id="SM01021">
    <property type="entry name" value="Bac_rhodopsin"/>
    <property type="match status" value="1"/>
</dbReference>
<dbReference type="OrthoDB" id="10261467at2759"/>
<evidence type="ECO:0000313" key="13">
    <source>
        <dbReference type="Proteomes" id="UP000184300"/>
    </source>
</evidence>
<dbReference type="SUPFAM" id="SSF81321">
    <property type="entry name" value="Family A G protein-coupled receptor-like"/>
    <property type="match status" value="1"/>
</dbReference>
<keyword evidence="5 11" id="KW-0812">Transmembrane</keyword>
<dbReference type="GO" id="GO:0009881">
    <property type="term" value="F:photoreceptor activity"/>
    <property type="evidence" value="ECO:0007669"/>
    <property type="project" value="UniProtKB-KW"/>
</dbReference>